<comment type="caution">
    <text evidence="12">The sequence shown here is derived from an EMBL/GenBank/DDBJ whole genome shotgun (WGS) entry which is preliminary data.</text>
</comment>
<dbReference type="GO" id="GO:0015031">
    <property type="term" value="P:protein transport"/>
    <property type="evidence" value="ECO:0007669"/>
    <property type="project" value="UniProtKB-KW"/>
</dbReference>
<evidence type="ECO:0000256" key="6">
    <source>
        <dbReference type="ARBA" id="ARBA00023136"/>
    </source>
</evidence>
<dbReference type="Pfam" id="PF00957">
    <property type="entry name" value="Synaptobrevin"/>
    <property type="match status" value="1"/>
</dbReference>
<dbReference type="Gene3D" id="1.20.5.110">
    <property type="match status" value="1"/>
</dbReference>
<evidence type="ECO:0000259" key="10">
    <source>
        <dbReference type="PROSITE" id="PS50859"/>
    </source>
</evidence>
<comment type="function">
    <text evidence="7">Involved in the targeting and/or fusion of transport vesicles to their target membrane.</text>
</comment>
<dbReference type="SUPFAM" id="SSF64356">
    <property type="entry name" value="SNARE-like"/>
    <property type="match status" value="1"/>
</dbReference>
<keyword evidence="9" id="KW-0175">Coiled coil</keyword>
<dbReference type="Proteomes" id="UP000826271">
    <property type="component" value="Unassembled WGS sequence"/>
</dbReference>
<dbReference type="PROSITE" id="PS50859">
    <property type="entry name" value="LONGIN"/>
    <property type="match status" value="1"/>
</dbReference>
<dbReference type="InterPro" id="IPR042855">
    <property type="entry name" value="V_SNARE_CC"/>
</dbReference>
<dbReference type="CDD" id="cd14824">
    <property type="entry name" value="Longin"/>
    <property type="match status" value="1"/>
</dbReference>
<comment type="subcellular location">
    <subcellularLocation>
        <location evidence="8">Endomembrane system</location>
        <topology evidence="8">Single-pass type IV membrane protein</topology>
    </subcellularLocation>
</comment>
<dbReference type="InterPro" id="IPR011012">
    <property type="entry name" value="Longin-like_dom_sf"/>
</dbReference>
<dbReference type="GO" id="GO:0016192">
    <property type="term" value="P:vesicle-mediated transport"/>
    <property type="evidence" value="ECO:0007669"/>
    <property type="project" value="InterPro"/>
</dbReference>
<feature type="domain" description="Longin" evidence="10">
    <location>
        <begin position="10"/>
        <end position="60"/>
    </location>
</feature>
<keyword evidence="4" id="KW-0653">Protein transport</keyword>
<evidence type="ECO:0000256" key="9">
    <source>
        <dbReference type="PROSITE-ProRule" id="PRU00290"/>
    </source>
</evidence>
<evidence type="ECO:0000256" key="1">
    <source>
        <dbReference type="ARBA" id="ARBA00008025"/>
    </source>
</evidence>
<dbReference type="Gene3D" id="3.30.450.50">
    <property type="entry name" value="Longin domain"/>
    <property type="match status" value="1"/>
</dbReference>
<evidence type="ECO:0000256" key="3">
    <source>
        <dbReference type="ARBA" id="ARBA00022692"/>
    </source>
</evidence>
<organism evidence="12 13">
    <name type="scientific">Buddleja alternifolia</name>
    <dbReference type="NCBI Taxonomy" id="168488"/>
    <lineage>
        <taxon>Eukaryota</taxon>
        <taxon>Viridiplantae</taxon>
        <taxon>Streptophyta</taxon>
        <taxon>Embryophyta</taxon>
        <taxon>Tracheophyta</taxon>
        <taxon>Spermatophyta</taxon>
        <taxon>Magnoliopsida</taxon>
        <taxon>eudicotyledons</taxon>
        <taxon>Gunneridae</taxon>
        <taxon>Pentapetalae</taxon>
        <taxon>asterids</taxon>
        <taxon>lamiids</taxon>
        <taxon>Lamiales</taxon>
        <taxon>Scrophulariaceae</taxon>
        <taxon>Buddlejeae</taxon>
        <taxon>Buddleja</taxon>
    </lineage>
</organism>
<evidence type="ECO:0000256" key="7">
    <source>
        <dbReference type="ARBA" id="ARBA00037493"/>
    </source>
</evidence>
<dbReference type="GO" id="GO:0012505">
    <property type="term" value="C:endomembrane system"/>
    <property type="evidence" value="ECO:0007669"/>
    <property type="project" value="UniProtKB-SubCell"/>
</dbReference>
<feature type="domain" description="V-SNARE coiled-coil homology" evidence="11">
    <location>
        <begin position="76"/>
        <end position="120"/>
    </location>
</feature>
<dbReference type="AlphaFoldDB" id="A0AAV6WXF6"/>
<dbReference type="InterPro" id="IPR051097">
    <property type="entry name" value="Synaptobrevin-like_transport"/>
</dbReference>
<name>A0AAV6WXF6_9LAMI</name>
<evidence type="ECO:0000256" key="2">
    <source>
        <dbReference type="ARBA" id="ARBA00022448"/>
    </source>
</evidence>
<keyword evidence="2" id="KW-0813">Transport</keyword>
<evidence type="ECO:0000313" key="12">
    <source>
        <dbReference type="EMBL" id="KAG8372952.1"/>
    </source>
</evidence>
<dbReference type="SUPFAM" id="SSF58038">
    <property type="entry name" value="SNARE fusion complex"/>
    <property type="match status" value="1"/>
</dbReference>
<evidence type="ECO:0000259" key="11">
    <source>
        <dbReference type="PROSITE" id="PS50892"/>
    </source>
</evidence>
<evidence type="ECO:0000256" key="4">
    <source>
        <dbReference type="ARBA" id="ARBA00022927"/>
    </source>
</evidence>
<sequence length="120" mass="13398">MTPCLLIHAAYCVVTKESVGKQIAFAFLERIKVDFKKKYGGGKADTAIASSLNKEFGPVMKEQMRYVIDHGDEIDKLMKVKAQVSEVKTIMLETIDKTIERGVNLTILEDKARDLCDSVS</sequence>
<comment type="similarity">
    <text evidence="1">Belongs to the synaptobrevin family.</text>
</comment>
<dbReference type="InterPro" id="IPR001388">
    <property type="entry name" value="Synaptobrevin-like"/>
</dbReference>
<reference evidence="12" key="1">
    <citation type="submission" date="2019-10" db="EMBL/GenBank/DDBJ databases">
        <authorList>
            <person name="Zhang R."/>
            <person name="Pan Y."/>
            <person name="Wang J."/>
            <person name="Ma R."/>
            <person name="Yu S."/>
        </authorList>
    </citation>
    <scope>NUCLEOTIDE SEQUENCE</scope>
    <source>
        <strain evidence="12">LA-IB0</strain>
        <tissue evidence="12">Leaf</tissue>
    </source>
</reference>
<evidence type="ECO:0000313" key="13">
    <source>
        <dbReference type="Proteomes" id="UP000826271"/>
    </source>
</evidence>
<accession>A0AAV6WXF6</accession>
<proteinExistence type="inferred from homology"/>
<evidence type="ECO:0000256" key="8">
    <source>
        <dbReference type="ARBA" id="ARBA00046280"/>
    </source>
</evidence>
<gene>
    <name evidence="12" type="ORF">BUALT_Bualt12G0120500</name>
</gene>
<dbReference type="PANTHER" id="PTHR21136:SF72">
    <property type="entry name" value="VESICLE-ASSOCIATED MEMBRANE PROTEIN 724"/>
    <property type="match status" value="1"/>
</dbReference>
<dbReference type="EMBL" id="WHWC01000012">
    <property type="protein sequence ID" value="KAG8372952.1"/>
    <property type="molecule type" value="Genomic_DNA"/>
</dbReference>
<dbReference type="PRINTS" id="PR00219">
    <property type="entry name" value="SYNAPTOBREVN"/>
</dbReference>
<keyword evidence="5" id="KW-1133">Transmembrane helix</keyword>
<keyword evidence="6" id="KW-0472">Membrane</keyword>
<dbReference type="InterPro" id="IPR010908">
    <property type="entry name" value="Longin_dom"/>
</dbReference>
<keyword evidence="13" id="KW-1185">Reference proteome</keyword>
<dbReference type="Pfam" id="PF13774">
    <property type="entry name" value="Longin"/>
    <property type="match status" value="1"/>
</dbReference>
<dbReference type="PANTHER" id="PTHR21136">
    <property type="entry name" value="SNARE PROTEINS"/>
    <property type="match status" value="1"/>
</dbReference>
<keyword evidence="3" id="KW-0812">Transmembrane</keyword>
<evidence type="ECO:0000256" key="5">
    <source>
        <dbReference type="ARBA" id="ARBA00022989"/>
    </source>
</evidence>
<protein>
    <submittedName>
        <fullName evidence="12">Uncharacterized protein</fullName>
    </submittedName>
</protein>
<dbReference type="CDD" id="cd15843">
    <property type="entry name" value="R-SNARE"/>
    <property type="match status" value="1"/>
</dbReference>
<dbReference type="GO" id="GO:0016020">
    <property type="term" value="C:membrane"/>
    <property type="evidence" value="ECO:0007669"/>
    <property type="project" value="InterPro"/>
</dbReference>
<dbReference type="GO" id="GO:0005737">
    <property type="term" value="C:cytoplasm"/>
    <property type="evidence" value="ECO:0007669"/>
    <property type="project" value="UniProtKB-ARBA"/>
</dbReference>
<dbReference type="PROSITE" id="PS50892">
    <property type="entry name" value="V_SNARE"/>
    <property type="match status" value="1"/>
</dbReference>